<dbReference type="PANTHER" id="PTHR30086">
    <property type="entry name" value="ARGININE EXPORTER PROTEIN ARGO"/>
    <property type="match status" value="1"/>
</dbReference>
<feature type="transmembrane region" description="Helical" evidence="6">
    <location>
        <begin position="103"/>
        <end position="122"/>
    </location>
</feature>
<keyword evidence="5 6" id="KW-0472">Membrane</keyword>
<feature type="transmembrane region" description="Helical" evidence="6">
    <location>
        <begin position="142"/>
        <end position="166"/>
    </location>
</feature>
<evidence type="ECO:0000256" key="1">
    <source>
        <dbReference type="ARBA" id="ARBA00004651"/>
    </source>
</evidence>
<evidence type="ECO:0000256" key="4">
    <source>
        <dbReference type="ARBA" id="ARBA00022989"/>
    </source>
</evidence>
<feature type="transmembrane region" description="Helical" evidence="6">
    <location>
        <begin position="37"/>
        <end position="60"/>
    </location>
</feature>
<dbReference type="EMBL" id="WJBE01000011">
    <property type="protein sequence ID" value="MBC3900389.1"/>
    <property type="molecule type" value="Genomic_DNA"/>
</dbReference>
<proteinExistence type="predicted"/>
<sequence length="203" mass="22282">MQYFLQGIIMGLAYVAPIGMQNMFVINGALAHSRRQALIVGLTVTLFDVALAFSCFYGIGAMMDYYRWLRELVLFFGSLIVTYIGISLLLAKAEKKTEEAAALSFPKMVVSAFVVTWFNPQALIDGTMMLGAFRVSLPVNEALHFIIGVASASLIWFTGLALVVSYSGNLIQGRVLRYINLACGGIIIIYGLGLMVKLIQMVF</sequence>
<comment type="caution">
    <text evidence="7">The sequence shown here is derived from an EMBL/GenBank/DDBJ whole genome shotgun (WGS) entry which is preliminary data.</text>
</comment>
<organism evidence="7 8">
    <name type="scientific">Acetobacterium malicum</name>
    <dbReference type="NCBI Taxonomy" id="52692"/>
    <lineage>
        <taxon>Bacteria</taxon>
        <taxon>Bacillati</taxon>
        <taxon>Bacillota</taxon>
        <taxon>Clostridia</taxon>
        <taxon>Eubacteriales</taxon>
        <taxon>Eubacteriaceae</taxon>
        <taxon>Acetobacterium</taxon>
    </lineage>
</organism>
<keyword evidence="4 6" id="KW-1133">Transmembrane helix</keyword>
<accession>A0ABR6YZ67</accession>
<evidence type="ECO:0000313" key="7">
    <source>
        <dbReference type="EMBL" id="MBC3900389.1"/>
    </source>
</evidence>
<dbReference type="Proteomes" id="UP000622405">
    <property type="component" value="Unassembled WGS sequence"/>
</dbReference>
<dbReference type="RefSeq" id="WP_186894629.1">
    <property type="nucleotide sequence ID" value="NZ_WJBE01000011.1"/>
</dbReference>
<dbReference type="Pfam" id="PF01810">
    <property type="entry name" value="LysE"/>
    <property type="match status" value="1"/>
</dbReference>
<feature type="transmembrane region" description="Helical" evidence="6">
    <location>
        <begin position="6"/>
        <end position="25"/>
    </location>
</feature>
<evidence type="ECO:0000256" key="3">
    <source>
        <dbReference type="ARBA" id="ARBA00022692"/>
    </source>
</evidence>
<gene>
    <name evidence="7" type="ORF">GH811_12245</name>
</gene>
<evidence type="ECO:0000256" key="5">
    <source>
        <dbReference type="ARBA" id="ARBA00023136"/>
    </source>
</evidence>
<dbReference type="PANTHER" id="PTHR30086:SF20">
    <property type="entry name" value="ARGININE EXPORTER PROTEIN ARGO-RELATED"/>
    <property type="match status" value="1"/>
</dbReference>
<name>A0ABR6YZ67_9FIRM</name>
<comment type="subcellular location">
    <subcellularLocation>
        <location evidence="1">Cell membrane</location>
        <topology evidence="1">Multi-pass membrane protein</topology>
    </subcellularLocation>
</comment>
<keyword evidence="8" id="KW-1185">Reference proteome</keyword>
<evidence type="ECO:0000256" key="2">
    <source>
        <dbReference type="ARBA" id="ARBA00022475"/>
    </source>
</evidence>
<reference evidence="7 8" key="1">
    <citation type="journal article" date="2020" name="mSystems">
        <title>Defining Genomic and Predicted Metabolic Features of the Acetobacterium Genus.</title>
        <authorList>
            <person name="Ross D.E."/>
            <person name="Marshall C.W."/>
            <person name="Gulliver D."/>
            <person name="May H.D."/>
            <person name="Norman R.S."/>
        </authorList>
    </citation>
    <scope>NUCLEOTIDE SEQUENCE [LARGE SCALE GENOMIC DNA]</scope>
    <source>
        <strain evidence="7 8">DSM 4132</strain>
    </source>
</reference>
<evidence type="ECO:0000256" key="6">
    <source>
        <dbReference type="SAM" id="Phobius"/>
    </source>
</evidence>
<dbReference type="InterPro" id="IPR001123">
    <property type="entry name" value="LeuE-type"/>
</dbReference>
<feature type="transmembrane region" description="Helical" evidence="6">
    <location>
        <begin position="178"/>
        <end position="199"/>
    </location>
</feature>
<protein>
    <submittedName>
        <fullName evidence="7">Amino acid transporter</fullName>
    </submittedName>
</protein>
<feature type="transmembrane region" description="Helical" evidence="6">
    <location>
        <begin position="72"/>
        <end position="91"/>
    </location>
</feature>
<evidence type="ECO:0000313" key="8">
    <source>
        <dbReference type="Proteomes" id="UP000622405"/>
    </source>
</evidence>
<keyword evidence="2" id="KW-1003">Cell membrane</keyword>
<keyword evidence="3 6" id="KW-0812">Transmembrane</keyword>